<dbReference type="InterPro" id="IPR036691">
    <property type="entry name" value="Endo/exonu/phosph_ase_sf"/>
</dbReference>
<evidence type="ECO:0000313" key="3">
    <source>
        <dbReference type="Proteomes" id="UP000253551"/>
    </source>
</evidence>
<dbReference type="OrthoDB" id="2289333at2759"/>
<organism evidence="2 3">
    <name type="scientific">Rhizopus stolonifer</name>
    <name type="common">Rhizopus nigricans</name>
    <dbReference type="NCBI Taxonomy" id="4846"/>
    <lineage>
        <taxon>Eukaryota</taxon>
        <taxon>Fungi</taxon>
        <taxon>Fungi incertae sedis</taxon>
        <taxon>Mucoromycota</taxon>
        <taxon>Mucoromycotina</taxon>
        <taxon>Mucoromycetes</taxon>
        <taxon>Mucorales</taxon>
        <taxon>Mucorineae</taxon>
        <taxon>Rhizopodaceae</taxon>
        <taxon>Rhizopus</taxon>
    </lineage>
</organism>
<dbReference type="AlphaFoldDB" id="A0A367J0U6"/>
<dbReference type="STRING" id="4846.A0A367J0U6"/>
<feature type="compositionally biased region" description="Basic and acidic residues" evidence="1">
    <location>
        <begin position="66"/>
        <end position="112"/>
    </location>
</feature>
<reference evidence="2 3" key="1">
    <citation type="journal article" date="2018" name="G3 (Bethesda)">
        <title>Phylogenetic and Phylogenomic Definition of Rhizopus Species.</title>
        <authorList>
            <person name="Gryganskyi A.P."/>
            <person name="Golan J."/>
            <person name="Dolatabadi S."/>
            <person name="Mondo S."/>
            <person name="Robb S."/>
            <person name="Idnurm A."/>
            <person name="Muszewska A."/>
            <person name="Steczkiewicz K."/>
            <person name="Masonjones S."/>
            <person name="Liao H.L."/>
            <person name="Gajdeczka M.T."/>
            <person name="Anike F."/>
            <person name="Vuek A."/>
            <person name="Anishchenko I.M."/>
            <person name="Voigt K."/>
            <person name="de Hoog G.S."/>
            <person name="Smith M.E."/>
            <person name="Heitman J."/>
            <person name="Vilgalys R."/>
            <person name="Stajich J.E."/>
        </authorList>
    </citation>
    <scope>NUCLEOTIDE SEQUENCE [LARGE SCALE GENOMIC DNA]</scope>
    <source>
        <strain evidence="2 3">LSU 92-RS-03</strain>
    </source>
</reference>
<dbReference type="Gene3D" id="3.60.10.10">
    <property type="entry name" value="Endonuclease/exonuclease/phosphatase"/>
    <property type="match status" value="1"/>
</dbReference>
<keyword evidence="3" id="KW-1185">Reference proteome</keyword>
<name>A0A367J0U6_RHIST</name>
<protein>
    <recommendedName>
        <fullName evidence="4">Endonuclease/exonuclease/phosphatase domain-containing protein</fullName>
    </recommendedName>
</protein>
<feature type="region of interest" description="Disordered" evidence="1">
    <location>
        <begin position="16"/>
        <end position="128"/>
    </location>
</feature>
<dbReference type="SUPFAM" id="SSF56219">
    <property type="entry name" value="DNase I-like"/>
    <property type="match status" value="1"/>
</dbReference>
<feature type="compositionally biased region" description="Basic and acidic residues" evidence="1">
    <location>
        <begin position="16"/>
        <end position="56"/>
    </location>
</feature>
<dbReference type="EMBL" id="PJQM01004714">
    <property type="protein sequence ID" value="RCH83530.1"/>
    <property type="molecule type" value="Genomic_DNA"/>
</dbReference>
<feature type="non-terminal residue" evidence="2">
    <location>
        <position position="1"/>
    </location>
</feature>
<accession>A0A367J0U6</accession>
<evidence type="ECO:0008006" key="4">
    <source>
        <dbReference type="Google" id="ProtNLM"/>
    </source>
</evidence>
<evidence type="ECO:0000313" key="2">
    <source>
        <dbReference type="EMBL" id="RCH83530.1"/>
    </source>
</evidence>
<dbReference type="Proteomes" id="UP000253551">
    <property type="component" value="Unassembled WGS sequence"/>
</dbReference>
<evidence type="ECO:0000256" key="1">
    <source>
        <dbReference type="SAM" id="MobiDB-lite"/>
    </source>
</evidence>
<gene>
    <name evidence="2" type="ORF">CU098_008273</name>
</gene>
<comment type="caution">
    <text evidence="2">The sequence shown here is derived from an EMBL/GenBank/DDBJ whole genome shotgun (WGS) entry which is preliminary data.</text>
</comment>
<proteinExistence type="predicted"/>
<sequence length="269" mass="30431">TKAQLEKEAAVKAAARAEKLRQQQQAREEKERRLTEKKTQALFDLEKRIQSDLSEHLDEELPDAPDSSRDGTNENSGPKDRDSIMEEVVDRVSTHQVSDTKKMKITHDDTPKQTDSGASGDNPCPTSRHLLSSSRSFIRYLRSLEIDMLCLQETHAIDTTTQNEFNMLFNTKSSLWTTHCGIVSLHPHLQITAHSTPVHEEGRYICASVLSLVDPSTPLLSIINIYGPARSVQRRVFYRQLVNDQELMSHLKLCSLPTFILGDFNFDAS</sequence>